<dbReference type="Gene3D" id="2.40.10.270">
    <property type="entry name" value="Bacteriophage SPP1 head-tail adaptor protein"/>
    <property type="match status" value="1"/>
</dbReference>
<keyword evidence="2" id="KW-1185">Reference proteome</keyword>
<dbReference type="EMBL" id="LFZW01000001">
    <property type="protein sequence ID" value="KMY52276.1"/>
    <property type="molecule type" value="Genomic_DNA"/>
</dbReference>
<reference evidence="2" key="1">
    <citation type="submission" date="2015-07" db="EMBL/GenBank/DDBJ databases">
        <title>Genome sequencing project for genomic taxonomy and phylogenomics of Bacillus-like bacteria.</title>
        <authorList>
            <person name="Liu B."/>
            <person name="Wang J."/>
            <person name="Zhu Y."/>
            <person name="Liu G."/>
            <person name="Chen Q."/>
            <person name="Chen Z."/>
            <person name="Lan J."/>
            <person name="Che J."/>
            <person name="Ge C."/>
            <person name="Shi H."/>
            <person name="Pan Z."/>
            <person name="Liu X."/>
        </authorList>
    </citation>
    <scope>NUCLEOTIDE SEQUENCE [LARGE SCALE GENOMIC DNA]</scope>
    <source>
        <strain evidence="2">FJAT-27997</strain>
    </source>
</reference>
<protein>
    <submittedName>
        <fullName evidence="1">Head-tail adaptor protein</fullName>
    </submittedName>
</protein>
<dbReference type="Pfam" id="PF05521">
    <property type="entry name" value="Phage_HCP"/>
    <property type="match status" value="1"/>
</dbReference>
<accession>A0A0K9H089</accession>
<dbReference type="STRING" id="1679170.AC625_08430"/>
<sequence length="112" mass="12759">MNSGLFRHRITIQKHEADANENGFRSPEEQKYLNVKSAWAMIKTLSDKGSAYEFYEAATTHAQNTNSFVIRYTPGITADMRIKYNGRTFEILSVINDGELNKTLTIVGRELI</sequence>
<evidence type="ECO:0000313" key="2">
    <source>
        <dbReference type="Proteomes" id="UP000037146"/>
    </source>
</evidence>
<dbReference type="AlphaFoldDB" id="A0A0K9H089"/>
<dbReference type="InterPro" id="IPR038666">
    <property type="entry name" value="SSP1_head-tail_sf"/>
</dbReference>
<organism evidence="1 2">
    <name type="scientific">Peribacillus loiseleuriae</name>
    <dbReference type="NCBI Taxonomy" id="1679170"/>
    <lineage>
        <taxon>Bacteria</taxon>
        <taxon>Bacillati</taxon>
        <taxon>Bacillota</taxon>
        <taxon>Bacilli</taxon>
        <taxon>Bacillales</taxon>
        <taxon>Bacillaceae</taxon>
        <taxon>Peribacillus</taxon>
    </lineage>
</organism>
<name>A0A0K9H089_9BACI</name>
<evidence type="ECO:0000313" key="1">
    <source>
        <dbReference type="EMBL" id="KMY52276.1"/>
    </source>
</evidence>
<dbReference type="OrthoDB" id="9808209at2"/>
<proteinExistence type="predicted"/>
<gene>
    <name evidence="1" type="ORF">AC625_08430</name>
</gene>
<dbReference type="Proteomes" id="UP000037146">
    <property type="component" value="Unassembled WGS sequence"/>
</dbReference>
<comment type="caution">
    <text evidence="1">The sequence shown here is derived from an EMBL/GenBank/DDBJ whole genome shotgun (WGS) entry which is preliminary data.</text>
</comment>
<dbReference type="InterPro" id="IPR008767">
    <property type="entry name" value="Phage_SPP1_head-tail_adaptor"/>
</dbReference>
<dbReference type="NCBIfam" id="TIGR01563">
    <property type="entry name" value="gp16_SPP1"/>
    <property type="match status" value="1"/>
</dbReference>
<dbReference type="PATRIC" id="fig|1679170.3.peg.1806"/>